<organism evidence="1">
    <name type="scientific">marine metagenome</name>
    <dbReference type="NCBI Taxonomy" id="408172"/>
    <lineage>
        <taxon>unclassified sequences</taxon>
        <taxon>metagenomes</taxon>
        <taxon>ecological metagenomes</taxon>
    </lineage>
</organism>
<name>A0A382G4B2_9ZZZZ</name>
<dbReference type="EMBL" id="UINC01053513">
    <property type="protein sequence ID" value="SVB70108.1"/>
    <property type="molecule type" value="Genomic_DNA"/>
</dbReference>
<proteinExistence type="predicted"/>
<dbReference type="AlphaFoldDB" id="A0A382G4B2"/>
<protein>
    <submittedName>
        <fullName evidence="1">Uncharacterized protein</fullName>
    </submittedName>
</protein>
<evidence type="ECO:0000313" key="1">
    <source>
        <dbReference type="EMBL" id="SVB70108.1"/>
    </source>
</evidence>
<accession>A0A382G4B2</accession>
<sequence length="70" mass="7731">MTKVLRTPEMAHLALEEHRFRLDRALHMGDDIRGCQAAVGAAVALWSIWLAWLRSLSCPGIAETVQDSAS</sequence>
<gene>
    <name evidence="1" type="ORF">METZ01_LOCUS222962</name>
</gene>
<dbReference type="SUPFAM" id="SSF56784">
    <property type="entry name" value="HAD-like"/>
    <property type="match status" value="1"/>
</dbReference>
<dbReference type="InterPro" id="IPR036412">
    <property type="entry name" value="HAD-like_sf"/>
</dbReference>
<reference evidence="1" key="1">
    <citation type="submission" date="2018-05" db="EMBL/GenBank/DDBJ databases">
        <authorList>
            <person name="Lanie J.A."/>
            <person name="Ng W.-L."/>
            <person name="Kazmierczak K.M."/>
            <person name="Andrzejewski T.M."/>
            <person name="Davidsen T.M."/>
            <person name="Wayne K.J."/>
            <person name="Tettelin H."/>
            <person name="Glass J.I."/>
            <person name="Rusch D."/>
            <person name="Podicherti R."/>
            <person name="Tsui H.-C.T."/>
            <person name="Winkler M.E."/>
        </authorList>
    </citation>
    <scope>NUCLEOTIDE SEQUENCE</scope>
</reference>